<evidence type="ECO:0000256" key="3">
    <source>
        <dbReference type="ARBA" id="ARBA00023163"/>
    </source>
</evidence>
<dbReference type="InterPro" id="IPR014710">
    <property type="entry name" value="RmlC-like_jellyroll"/>
</dbReference>
<evidence type="ECO:0000259" key="5">
    <source>
        <dbReference type="PROSITE" id="PS01124"/>
    </source>
</evidence>
<dbReference type="InterPro" id="IPR032783">
    <property type="entry name" value="AraC_lig"/>
</dbReference>
<dbReference type="Pfam" id="PF12852">
    <property type="entry name" value="Cupin_6"/>
    <property type="match status" value="1"/>
</dbReference>
<dbReference type="EMBL" id="OBMM01000001">
    <property type="protein sequence ID" value="SOB89376.1"/>
    <property type="molecule type" value="Genomic_DNA"/>
</dbReference>
<dbReference type="PROSITE" id="PS01124">
    <property type="entry name" value="HTH_ARAC_FAMILY_2"/>
    <property type="match status" value="1"/>
</dbReference>
<feature type="domain" description="HTH araC/xylS-type" evidence="5">
    <location>
        <begin position="215"/>
        <end position="313"/>
    </location>
</feature>
<proteinExistence type="predicted"/>
<dbReference type="RefSeq" id="WP_097050088.1">
    <property type="nucleotide sequence ID" value="NZ_OBMM01000001.1"/>
</dbReference>
<dbReference type="SMART" id="SM00342">
    <property type="entry name" value="HTH_ARAC"/>
    <property type="match status" value="1"/>
</dbReference>
<keyword evidence="2" id="KW-0238">DNA-binding</keyword>
<feature type="region of interest" description="Disordered" evidence="4">
    <location>
        <begin position="302"/>
        <end position="325"/>
    </location>
</feature>
<dbReference type="InterPro" id="IPR050204">
    <property type="entry name" value="AraC_XylS_family_regulators"/>
</dbReference>
<gene>
    <name evidence="6" type="ORF">SAMN05428964_10134</name>
</gene>
<dbReference type="Gene3D" id="1.10.10.60">
    <property type="entry name" value="Homeodomain-like"/>
    <property type="match status" value="2"/>
</dbReference>
<dbReference type="AlphaFoldDB" id="A0A285R5I0"/>
<dbReference type="PANTHER" id="PTHR46796:SF7">
    <property type="entry name" value="ARAC FAMILY TRANSCRIPTIONAL REGULATOR"/>
    <property type="match status" value="1"/>
</dbReference>
<evidence type="ECO:0000256" key="2">
    <source>
        <dbReference type="ARBA" id="ARBA00023125"/>
    </source>
</evidence>
<dbReference type="SUPFAM" id="SSF46689">
    <property type="entry name" value="Homeodomain-like"/>
    <property type="match status" value="2"/>
</dbReference>
<dbReference type="Proteomes" id="UP000219068">
    <property type="component" value="Unassembled WGS sequence"/>
</dbReference>
<sequence length="325" mass="35720">MQMLSSDLISELLLGMRLDGLHYNRIQISPPFGVRFGVDPARAQFHFVARGTVYLRTDSGVVHTLEAGDAVLLPRGGIHALLSDPSIPCLDVTDYSVTTICRRVDDIHACKAELCRSTDTLIFSGCMEFDLGGMHPLVSMMPEVMQVGTLIDRNPELLPVLEAMAREVSTERAGFAGILTRLADVVSASIVRDWVECGCGDAQGWVEALRDPRMGRVIAAIHRDPGRNWTVEAMASEMGSSRSVFAERFLEVTGVTPLRYVTELRMRLANQWITRDRMAIDVVAERLGYGSQAAFSRAFKRTTGKSPGTIRSTKPARDGVPVQVV</sequence>
<dbReference type="InterPro" id="IPR018060">
    <property type="entry name" value="HTH_AraC"/>
</dbReference>
<reference evidence="6 7" key="1">
    <citation type="submission" date="2017-08" db="EMBL/GenBank/DDBJ databases">
        <authorList>
            <person name="de Groot N.N."/>
        </authorList>
    </citation>
    <scope>NUCLEOTIDE SEQUENCE [LARGE SCALE GENOMIC DNA]</scope>
    <source>
        <strain evidence="6 7">USBA 78</strain>
    </source>
</reference>
<dbReference type="GO" id="GO:0003700">
    <property type="term" value="F:DNA-binding transcription factor activity"/>
    <property type="evidence" value="ECO:0007669"/>
    <property type="project" value="InterPro"/>
</dbReference>
<accession>A0A285R5I0</accession>
<protein>
    <submittedName>
        <fullName evidence="6">Transcriptional regulator, AraC family</fullName>
    </submittedName>
</protein>
<dbReference type="PANTHER" id="PTHR46796">
    <property type="entry name" value="HTH-TYPE TRANSCRIPTIONAL ACTIVATOR RHAS-RELATED"/>
    <property type="match status" value="1"/>
</dbReference>
<dbReference type="GO" id="GO:0043565">
    <property type="term" value="F:sequence-specific DNA binding"/>
    <property type="evidence" value="ECO:0007669"/>
    <property type="project" value="InterPro"/>
</dbReference>
<organism evidence="6 7">
    <name type="scientific">Thalassospira xiamenensis</name>
    <dbReference type="NCBI Taxonomy" id="220697"/>
    <lineage>
        <taxon>Bacteria</taxon>
        <taxon>Pseudomonadati</taxon>
        <taxon>Pseudomonadota</taxon>
        <taxon>Alphaproteobacteria</taxon>
        <taxon>Rhodospirillales</taxon>
        <taxon>Thalassospiraceae</taxon>
        <taxon>Thalassospira</taxon>
    </lineage>
</organism>
<name>A0A285R5I0_9PROT</name>
<dbReference type="Gene3D" id="2.60.120.10">
    <property type="entry name" value="Jelly Rolls"/>
    <property type="match status" value="1"/>
</dbReference>
<dbReference type="InterPro" id="IPR011051">
    <property type="entry name" value="RmlC_Cupin_sf"/>
</dbReference>
<evidence type="ECO:0000256" key="1">
    <source>
        <dbReference type="ARBA" id="ARBA00023015"/>
    </source>
</evidence>
<dbReference type="Pfam" id="PF12833">
    <property type="entry name" value="HTH_18"/>
    <property type="match status" value="1"/>
</dbReference>
<evidence type="ECO:0000313" key="7">
    <source>
        <dbReference type="Proteomes" id="UP000219068"/>
    </source>
</evidence>
<keyword evidence="1" id="KW-0805">Transcription regulation</keyword>
<evidence type="ECO:0000313" key="6">
    <source>
        <dbReference type="EMBL" id="SOB89376.1"/>
    </source>
</evidence>
<dbReference type="InterPro" id="IPR009057">
    <property type="entry name" value="Homeodomain-like_sf"/>
</dbReference>
<dbReference type="SUPFAM" id="SSF51182">
    <property type="entry name" value="RmlC-like cupins"/>
    <property type="match status" value="1"/>
</dbReference>
<keyword evidence="3" id="KW-0804">Transcription</keyword>
<evidence type="ECO:0000256" key="4">
    <source>
        <dbReference type="SAM" id="MobiDB-lite"/>
    </source>
</evidence>